<keyword evidence="1 4" id="KW-0378">Hydrolase</keyword>
<feature type="signal peptide" evidence="2">
    <location>
        <begin position="1"/>
        <end position="32"/>
    </location>
</feature>
<organism evidence="4 5">
    <name type="scientific">Aquamicrobium terrae</name>
    <dbReference type="NCBI Taxonomy" id="1324945"/>
    <lineage>
        <taxon>Bacteria</taxon>
        <taxon>Pseudomonadati</taxon>
        <taxon>Pseudomonadota</taxon>
        <taxon>Alphaproteobacteria</taxon>
        <taxon>Hyphomicrobiales</taxon>
        <taxon>Phyllobacteriaceae</taxon>
        <taxon>Aquamicrobium</taxon>
    </lineage>
</organism>
<dbReference type="Proteomes" id="UP001549076">
    <property type="component" value="Unassembled WGS sequence"/>
</dbReference>
<evidence type="ECO:0000313" key="5">
    <source>
        <dbReference type="Proteomes" id="UP001549076"/>
    </source>
</evidence>
<dbReference type="SUPFAM" id="SSF48317">
    <property type="entry name" value="Acid phosphatase/Vanadium-dependent haloperoxidase"/>
    <property type="match status" value="1"/>
</dbReference>
<dbReference type="InterPro" id="IPR000326">
    <property type="entry name" value="PAP2/HPO"/>
</dbReference>
<dbReference type="InterPro" id="IPR036938">
    <property type="entry name" value="PAP2/HPO_sf"/>
</dbReference>
<dbReference type="PIRSF" id="PIRSF000897">
    <property type="entry name" value="Acid_Ptase_ClsA"/>
    <property type="match status" value="1"/>
</dbReference>
<keyword evidence="5" id="KW-1185">Reference proteome</keyword>
<dbReference type="GO" id="GO:0003993">
    <property type="term" value="F:acid phosphatase activity"/>
    <property type="evidence" value="ECO:0007669"/>
    <property type="project" value="UniProtKB-EC"/>
</dbReference>
<dbReference type="InterPro" id="IPR001011">
    <property type="entry name" value="Acid_Pase_classA_bac"/>
</dbReference>
<dbReference type="CDD" id="cd03397">
    <property type="entry name" value="PAP2_acid_phosphatase"/>
    <property type="match status" value="1"/>
</dbReference>
<proteinExistence type="inferred from homology"/>
<keyword evidence="2" id="KW-0732">Signal</keyword>
<dbReference type="SMART" id="SM00014">
    <property type="entry name" value="acidPPc"/>
    <property type="match status" value="1"/>
</dbReference>
<dbReference type="Pfam" id="PF01569">
    <property type="entry name" value="PAP2"/>
    <property type="match status" value="1"/>
</dbReference>
<sequence>MPVIQRSIVTLCHAAAVSALLAGPLLASPALAADAGSAASAPQGEAAKPAKPLPYLAKEAMPNLADVVIAPPADGTPAQDAERAIIQQTRALKGQPRWDLAVIDADVHPEPLLSHFDCALGIHADEAQAPTLHQLFGRIYQDAKQALKDTKAKYARPRPFVTLPGTEICETMNDHLASSASYPSGHATTGWVAGLVLAELVPDRSDAVMARARSLGESRVVCGVHWPSDVEAGRSGGAALVAALHGDAAFRADLEKARAELAAVRGSAKAGDAQCDITLAAAAERPY</sequence>
<accession>A0ABV2MXZ7</accession>
<evidence type="ECO:0000256" key="2">
    <source>
        <dbReference type="SAM" id="SignalP"/>
    </source>
</evidence>
<feature type="chain" id="PRO_5045886169" description="Acid phosphatase" evidence="2">
    <location>
        <begin position="33"/>
        <end position="287"/>
    </location>
</feature>
<reference evidence="4 5" key="1">
    <citation type="submission" date="2024-06" db="EMBL/GenBank/DDBJ databases">
        <title>Genomic Encyclopedia of Type Strains, Phase IV (KMG-IV): sequencing the most valuable type-strain genomes for metagenomic binning, comparative biology and taxonomic classification.</title>
        <authorList>
            <person name="Goeker M."/>
        </authorList>
    </citation>
    <scope>NUCLEOTIDE SEQUENCE [LARGE SCALE GENOMIC DNA]</scope>
    <source>
        <strain evidence="4 5">DSM 27865</strain>
    </source>
</reference>
<comment type="caution">
    <text evidence="4">The sequence shown here is derived from an EMBL/GenBank/DDBJ whole genome shotgun (WGS) entry which is preliminary data.</text>
</comment>
<name>A0ABV2MXZ7_9HYPH</name>
<dbReference type="EMBL" id="JBEPML010000005">
    <property type="protein sequence ID" value="MET3791688.1"/>
    <property type="molecule type" value="Genomic_DNA"/>
</dbReference>
<comment type="catalytic activity">
    <reaction evidence="1">
        <text>a phosphate monoester + H2O = an alcohol + phosphate</text>
        <dbReference type="Rhea" id="RHEA:15017"/>
        <dbReference type="ChEBI" id="CHEBI:15377"/>
        <dbReference type="ChEBI" id="CHEBI:30879"/>
        <dbReference type="ChEBI" id="CHEBI:43474"/>
        <dbReference type="ChEBI" id="CHEBI:67140"/>
        <dbReference type="EC" id="3.1.3.2"/>
    </reaction>
</comment>
<gene>
    <name evidence="4" type="ORF">ABID37_001896</name>
</gene>
<evidence type="ECO:0000259" key="3">
    <source>
        <dbReference type="SMART" id="SM00014"/>
    </source>
</evidence>
<protein>
    <recommendedName>
        <fullName evidence="1">Acid phosphatase</fullName>
        <ecNumber evidence="1">3.1.3.2</ecNumber>
    </recommendedName>
</protein>
<evidence type="ECO:0000256" key="1">
    <source>
        <dbReference type="PIRNR" id="PIRNR000897"/>
    </source>
</evidence>
<dbReference type="PRINTS" id="PR00483">
    <property type="entry name" value="BACPHPHTASE"/>
</dbReference>
<comment type="similarity">
    <text evidence="1">Belongs to the class A bacterial acid phosphatase family.</text>
</comment>
<evidence type="ECO:0000313" key="4">
    <source>
        <dbReference type="EMBL" id="MET3791688.1"/>
    </source>
</evidence>
<dbReference type="EC" id="3.1.3.2" evidence="1"/>
<dbReference type="Gene3D" id="1.20.144.10">
    <property type="entry name" value="Phosphatidic acid phosphatase type 2/haloperoxidase"/>
    <property type="match status" value="1"/>
</dbReference>
<feature type="domain" description="Phosphatidic acid phosphatase type 2/haloperoxidase" evidence="3">
    <location>
        <begin position="134"/>
        <end position="245"/>
    </location>
</feature>
<dbReference type="RefSeq" id="WP_354194013.1">
    <property type="nucleotide sequence ID" value="NZ_JBEPML010000005.1"/>
</dbReference>